<sequence>MSGGVGVGKRLCCIALVMRAFWYLSAKGVSIAYVPVHRSGGSQDSSMSTAVGDTLLNAFFDEGMVVTAVPPGVHDGQTIAEIAACFEVMPDYALLVQFHSARLPGGESPTSRARGAWSSERFRAVWTLVDLHTQRACVYACVAPYRESIPVSECVDVVTRCIAEQAISCIRVGTSTDTAGVQL</sequence>
<proteinExistence type="predicted"/>
<reference evidence="1 2" key="1">
    <citation type="journal article" date="2014" name="PLoS Negl. Trop. Dis.">
        <title>Whole Genome Sequence of the Treponema pallidum subsp. endemicum Strain Bosnia A: The Genome Is Related to Yaws Treponemes but Contains Few Loci Similar to Syphilis Treponemes.</title>
        <authorList>
            <person name="Staudova B."/>
            <person name="Strouhal M."/>
            <person name="Zobanikova M."/>
            <person name="Cejkova D."/>
            <person name="Fulton L.L."/>
            <person name="Chen L."/>
            <person name="Giacani L."/>
            <person name="Centurion-Lara A."/>
            <person name="Bruisten S.M."/>
            <person name="Sodergren E."/>
            <person name="Weinstock G.M."/>
            <person name="Smajs D."/>
        </authorList>
    </citation>
    <scope>NUCLEOTIDE SEQUENCE [LARGE SCALE GENOMIC DNA]</scope>
    <source>
        <strain evidence="1 2">Bosnia A</strain>
    </source>
</reference>
<dbReference type="EMBL" id="CP007548">
    <property type="protein sequence ID" value="AJB40452.1"/>
    <property type="molecule type" value="Genomic_DNA"/>
</dbReference>
<evidence type="ECO:0000313" key="1">
    <source>
        <dbReference type="EMBL" id="AJB40452.1"/>
    </source>
</evidence>
<protein>
    <submittedName>
        <fullName evidence="1">Uncharacterized protein</fullName>
    </submittedName>
</protein>
<accession>A0AAU8RLZ3</accession>
<dbReference type="Proteomes" id="UP000031112">
    <property type="component" value="Chromosome"/>
</dbReference>
<gene>
    <name evidence="1" type="ORF">TENDBA_0432</name>
</gene>
<name>A0AAU8RLZ3_TREPL</name>
<evidence type="ECO:0000313" key="2">
    <source>
        <dbReference type="Proteomes" id="UP000031112"/>
    </source>
</evidence>
<dbReference type="RefSeq" id="WP_014342422.1">
    <property type="nucleotide sequence ID" value="NZ_CP007548.1"/>
</dbReference>
<organism evidence="1 2">
    <name type="scientific">Treponema pallidum subsp. endemicum str. Bosnia A</name>
    <dbReference type="NCBI Taxonomy" id="1155776"/>
    <lineage>
        <taxon>Bacteria</taxon>
        <taxon>Pseudomonadati</taxon>
        <taxon>Spirochaetota</taxon>
        <taxon>Spirochaetia</taxon>
        <taxon>Spirochaetales</taxon>
        <taxon>Treponemataceae</taxon>
        <taxon>Treponema</taxon>
    </lineage>
</organism>
<dbReference type="AlphaFoldDB" id="A0AAU8RLZ3"/>